<reference evidence="3" key="1">
    <citation type="journal article" date="2019" name="Int. J. Syst. Evol. Microbiol.">
        <title>The Global Catalogue of Microorganisms (GCM) 10K type strain sequencing project: providing services to taxonomists for standard genome sequencing and annotation.</title>
        <authorList>
            <consortium name="The Broad Institute Genomics Platform"/>
            <consortium name="The Broad Institute Genome Sequencing Center for Infectious Disease"/>
            <person name="Wu L."/>
            <person name="Ma J."/>
        </authorList>
    </citation>
    <scope>NUCLEOTIDE SEQUENCE [LARGE SCALE GENOMIC DNA]</scope>
    <source>
        <strain evidence="3">CECT 8570</strain>
    </source>
</reference>
<evidence type="ECO:0000256" key="1">
    <source>
        <dbReference type="SAM" id="SignalP"/>
    </source>
</evidence>
<accession>A0ABV8V4J2</accession>
<comment type="caution">
    <text evidence="2">The sequence shown here is derived from an EMBL/GenBank/DDBJ whole genome shotgun (WGS) entry which is preliminary data.</text>
</comment>
<dbReference type="Pfam" id="PF13689">
    <property type="entry name" value="DUF4154"/>
    <property type="match status" value="1"/>
</dbReference>
<name>A0ABV8V4J2_9GAMM</name>
<proteinExistence type="predicted"/>
<keyword evidence="1" id="KW-0732">Signal</keyword>
<dbReference type="InterPro" id="IPR025293">
    <property type="entry name" value="YfiR/HmsC-like"/>
</dbReference>
<organism evidence="2 3">
    <name type="scientific">Simiduia curdlanivorans</name>
    <dbReference type="NCBI Taxonomy" id="1492769"/>
    <lineage>
        <taxon>Bacteria</taxon>
        <taxon>Pseudomonadati</taxon>
        <taxon>Pseudomonadota</taxon>
        <taxon>Gammaproteobacteria</taxon>
        <taxon>Cellvibrionales</taxon>
        <taxon>Cellvibrionaceae</taxon>
        <taxon>Simiduia</taxon>
    </lineage>
</organism>
<evidence type="ECO:0000313" key="2">
    <source>
        <dbReference type="EMBL" id="MFC4362012.1"/>
    </source>
</evidence>
<dbReference type="Proteomes" id="UP001595840">
    <property type="component" value="Unassembled WGS sequence"/>
</dbReference>
<dbReference type="RefSeq" id="WP_290259212.1">
    <property type="nucleotide sequence ID" value="NZ_JAUFQG010000004.1"/>
</dbReference>
<sequence>MKAIILFFCIFVCHVVQAETNSNDNEKEMAQLQVKALFLYNFANFVEWPSDAFDSADAPIRMCLYGDLPFGIFLDSVDGTPIANRTLAVTRTNEIAEIAEGCHILFVGGERKASLPDFWKNVEFLFVLSVGEQEDFSDSGGIINIFRTEDQYQFEVNISNAMAAGLFLSSDLLSLARAVHENTK</sequence>
<dbReference type="EMBL" id="JBHSCX010000005">
    <property type="protein sequence ID" value="MFC4362012.1"/>
    <property type="molecule type" value="Genomic_DNA"/>
</dbReference>
<protein>
    <submittedName>
        <fullName evidence="2">YfiR family protein</fullName>
    </submittedName>
</protein>
<feature type="chain" id="PRO_5045966866" evidence="1">
    <location>
        <begin position="19"/>
        <end position="184"/>
    </location>
</feature>
<gene>
    <name evidence="2" type="ORF">ACFOX3_06860</name>
</gene>
<feature type="signal peptide" evidence="1">
    <location>
        <begin position="1"/>
        <end position="18"/>
    </location>
</feature>
<evidence type="ECO:0000313" key="3">
    <source>
        <dbReference type="Proteomes" id="UP001595840"/>
    </source>
</evidence>
<keyword evidence="3" id="KW-1185">Reference proteome</keyword>